<keyword evidence="4 7" id="KW-0255">Endonuclease</keyword>
<dbReference type="GO" id="GO:0004521">
    <property type="term" value="F:RNA endonuclease activity"/>
    <property type="evidence" value="ECO:0007669"/>
    <property type="project" value="TreeGrafter"/>
</dbReference>
<keyword evidence="10" id="KW-1185">Reference proteome</keyword>
<keyword evidence="2 7" id="KW-0540">Nuclease</keyword>
<sequence>MNHLKYLLLGLSLLLVVGNVWTYCQLSKANTWTDRTFAQNVNNRFELLLTDRLQPNQLLYLLCGGGQAIFSTTCLSSGILYPPLPTTNCTVALAPAVEAVRDPSCPHTMYRVGFTYQQQFLEIYRSCYQASTMTAYFSITKVYPTYLNSDSPPPTFDRDGLISPADAATFQRSSVFNRFEAILGPHQNYVPTAQTPSFDRGHLSPAGDHTFPRNLRQTNKYLNVVAQHQNINRSNWKIVENWVHRLFSEHQFDVLKVCTGTLDVLELNNIRSQPRQVFLAPNKNPVPKWMYKIVSHLSGYKVVVLTYNNGWANQSLNPSSVCQMVNCPRSLNPNGNGFTFCCDPAHFISHNVPKLTGVC</sequence>
<dbReference type="SUPFAM" id="SSF54060">
    <property type="entry name" value="His-Me finger endonucleases"/>
    <property type="match status" value="1"/>
</dbReference>
<feature type="binding site" evidence="6">
    <location>
        <position position="232"/>
    </location>
    <ligand>
        <name>Mg(2+)</name>
        <dbReference type="ChEBI" id="CHEBI:18420"/>
        <note>catalytic</note>
    </ligand>
</feature>
<evidence type="ECO:0000313" key="10">
    <source>
        <dbReference type="Proteomes" id="UP001652661"/>
    </source>
</evidence>
<evidence type="ECO:0000256" key="3">
    <source>
        <dbReference type="ARBA" id="ARBA00022723"/>
    </source>
</evidence>
<reference evidence="11" key="1">
    <citation type="submission" date="2025-08" db="UniProtKB">
        <authorList>
            <consortium name="RefSeq"/>
        </authorList>
    </citation>
    <scope>IDENTIFICATION</scope>
    <source>
        <strain evidence="11">14028-0561.14</strain>
        <tissue evidence="11">Whole fly</tissue>
    </source>
</reference>
<dbReference type="GO" id="GO:0000014">
    <property type="term" value="F:single-stranded DNA endodeoxyribonuclease activity"/>
    <property type="evidence" value="ECO:0007669"/>
    <property type="project" value="TreeGrafter"/>
</dbReference>
<feature type="chain" id="PRO_5045551365" description="Endonuclease" evidence="8">
    <location>
        <begin position="23"/>
        <end position="359"/>
    </location>
</feature>
<dbReference type="OrthoDB" id="8194122at2759"/>
<organism evidence="10 11">
    <name type="scientific">Drosophila kikkawai</name>
    <name type="common">Fruit fly</name>
    <dbReference type="NCBI Taxonomy" id="30033"/>
    <lineage>
        <taxon>Eukaryota</taxon>
        <taxon>Metazoa</taxon>
        <taxon>Ecdysozoa</taxon>
        <taxon>Arthropoda</taxon>
        <taxon>Hexapoda</taxon>
        <taxon>Insecta</taxon>
        <taxon>Pterygota</taxon>
        <taxon>Neoptera</taxon>
        <taxon>Endopterygota</taxon>
        <taxon>Diptera</taxon>
        <taxon>Brachycera</taxon>
        <taxon>Muscomorpha</taxon>
        <taxon>Ephydroidea</taxon>
        <taxon>Drosophilidae</taxon>
        <taxon>Drosophila</taxon>
        <taxon>Sophophora</taxon>
    </lineage>
</organism>
<dbReference type="RefSeq" id="XP_017031281.2">
    <property type="nucleotide sequence ID" value="XM_017175792.3"/>
</dbReference>
<dbReference type="InterPro" id="IPR044925">
    <property type="entry name" value="His-Me_finger_sf"/>
</dbReference>
<feature type="domain" description="DNA/RNA non-specific endonuclease/pyrophosphatase/phosphodiesterase" evidence="9">
    <location>
        <begin position="120"/>
        <end position="347"/>
    </location>
</feature>
<evidence type="ECO:0000259" key="9">
    <source>
        <dbReference type="SMART" id="SM00892"/>
    </source>
</evidence>
<evidence type="ECO:0000256" key="5">
    <source>
        <dbReference type="PIRSR" id="PIRSR640255-1"/>
    </source>
</evidence>
<dbReference type="GO" id="GO:0005634">
    <property type="term" value="C:nucleus"/>
    <property type="evidence" value="ECO:0007669"/>
    <property type="project" value="TreeGrafter"/>
</dbReference>
<evidence type="ECO:0000256" key="6">
    <source>
        <dbReference type="PIRSR" id="PIRSR640255-2"/>
    </source>
</evidence>
<dbReference type="PANTHER" id="PTHR13966:SF17">
    <property type="entry name" value="ENDONUCLEASE-RELATED"/>
    <property type="match status" value="1"/>
</dbReference>
<dbReference type="AlphaFoldDB" id="A0A6P4J7B4"/>
<protein>
    <recommendedName>
        <fullName evidence="7">Endonuclease</fullName>
        <ecNumber evidence="7">3.1.30.-</ecNumber>
    </recommendedName>
</protein>
<dbReference type="GO" id="GO:0046872">
    <property type="term" value="F:metal ion binding"/>
    <property type="evidence" value="ECO:0007669"/>
    <property type="project" value="UniProtKB-KW"/>
</dbReference>
<dbReference type="SMART" id="SM00892">
    <property type="entry name" value="Endonuclease_NS"/>
    <property type="match status" value="1"/>
</dbReference>
<name>A0A6P4J7B4_DROKI</name>
<dbReference type="InterPro" id="IPR044929">
    <property type="entry name" value="DNA/RNA_non-sp_Endonuclease_sf"/>
</dbReference>
<keyword evidence="8" id="KW-0732">Signal</keyword>
<dbReference type="EC" id="3.1.30.-" evidence="7"/>
<dbReference type="GeneID" id="108080889"/>
<evidence type="ECO:0000256" key="7">
    <source>
        <dbReference type="RuleBase" id="RU366055"/>
    </source>
</evidence>
<dbReference type="PROSITE" id="PS01070">
    <property type="entry name" value="NUCLEASE_NON_SPEC"/>
    <property type="match status" value="1"/>
</dbReference>
<dbReference type="InterPro" id="IPR018524">
    <property type="entry name" value="DNA/RNA_endonuclease_AS"/>
</dbReference>
<evidence type="ECO:0000313" key="11">
    <source>
        <dbReference type="RefSeq" id="XP_017031281.2"/>
    </source>
</evidence>
<dbReference type="Pfam" id="PF01223">
    <property type="entry name" value="Endonuclease_NS"/>
    <property type="match status" value="1"/>
</dbReference>
<evidence type="ECO:0000256" key="1">
    <source>
        <dbReference type="ARBA" id="ARBA00010052"/>
    </source>
</evidence>
<dbReference type="GO" id="GO:0003676">
    <property type="term" value="F:nucleic acid binding"/>
    <property type="evidence" value="ECO:0007669"/>
    <property type="project" value="InterPro"/>
</dbReference>
<dbReference type="Proteomes" id="UP001652661">
    <property type="component" value="Chromosome 3R"/>
</dbReference>
<dbReference type="GO" id="GO:0006309">
    <property type="term" value="P:apoptotic DNA fragmentation"/>
    <property type="evidence" value="ECO:0007669"/>
    <property type="project" value="TreeGrafter"/>
</dbReference>
<feature type="signal peptide" evidence="8">
    <location>
        <begin position="1"/>
        <end position="22"/>
    </location>
</feature>
<dbReference type="GO" id="GO:0005743">
    <property type="term" value="C:mitochondrial inner membrane"/>
    <property type="evidence" value="ECO:0007669"/>
    <property type="project" value="TreeGrafter"/>
</dbReference>
<dbReference type="InterPro" id="IPR001604">
    <property type="entry name" value="Endo_G_ENPP1-like_dom"/>
</dbReference>
<keyword evidence="3 6" id="KW-0479">Metal-binding</keyword>
<dbReference type="Gene3D" id="3.40.570.10">
    <property type="entry name" value="Extracellular Endonuclease, subunit A"/>
    <property type="match status" value="1"/>
</dbReference>
<evidence type="ECO:0000256" key="8">
    <source>
        <dbReference type="SAM" id="SignalP"/>
    </source>
</evidence>
<comment type="similarity">
    <text evidence="1 7">Belongs to the DNA/RNA non-specific endonuclease family.</text>
</comment>
<keyword evidence="7" id="KW-0378">Hydrolase</keyword>
<proteinExistence type="inferred from homology"/>
<evidence type="ECO:0000256" key="4">
    <source>
        <dbReference type="ARBA" id="ARBA00022759"/>
    </source>
</evidence>
<gene>
    <name evidence="11" type="primary">LOC108080889</name>
</gene>
<accession>A0A6P4J7B4</accession>
<comment type="cofactor">
    <cofactor evidence="7">
        <name>Mg(2+)</name>
        <dbReference type="ChEBI" id="CHEBI:18420"/>
    </cofactor>
</comment>
<dbReference type="InterPro" id="IPR040255">
    <property type="entry name" value="Non-specific_endonuclease"/>
</dbReference>
<dbReference type="PANTHER" id="PTHR13966">
    <property type="entry name" value="ENDONUCLEASE RELATED"/>
    <property type="match status" value="1"/>
</dbReference>
<feature type="active site" description="Proton acceptor" evidence="5">
    <location>
        <position position="202"/>
    </location>
</feature>
<evidence type="ECO:0000256" key="2">
    <source>
        <dbReference type="ARBA" id="ARBA00022722"/>
    </source>
</evidence>